<evidence type="ECO:0000313" key="2">
    <source>
        <dbReference type="Proteomes" id="UP001295444"/>
    </source>
</evidence>
<gene>
    <name evidence="1" type="ORF">PECUL_23A059874</name>
</gene>
<proteinExistence type="predicted"/>
<organism evidence="1 2">
    <name type="scientific">Pelobates cultripes</name>
    <name type="common">Western spadefoot toad</name>
    <dbReference type="NCBI Taxonomy" id="61616"/>
    <lineage>
        <taxon>Eukaryota</taxon>
        <taxon>Metazoa</taxon>
        <taxon>Chordata</taxon>
        <taxon>Craniata</taxon>
        <taxon>Vertebrata</taxon>
        <taxon>Euteleostomi</taxon>
        <taxon>Amphibia</taxon>
        <taxon>Batrachia</taxon>
        <taxon>Anura</taxon>
        <taxon>Pelobatoidea</taxon>
        <taxon>Pelobatidae</taxon>
        <taxon>Pelobates</taxon>
    </lineage>
</organism>
<dbReference type="AlphaFoldDB" id="A0AAD1WJV2"/>
<name>A0AAD1WJV2_PELCU</name>
<feature type="non-terminal residue" evidence="1">
    <location>
        <position position="1"/>
    </location>
</feature>
<protein>
    <submittedName>
        <fullName evidence="1">Uncharacterized protein</fullName>
    </submittedName>
</protein>
<keyword evidence="2" id="KW-1185">Reference proteome</keyword>
<sequence>HVQGMGLGGGGVRHAAAVEILQWLITPLRERPTSGSQSYADISNDVPPQLVTLSI</sequence>
<reference evidence="1" key="1">
    <citation type="submission" date="2022-03" db="EMBL/GenBank/DDBJ databases">
        <authorList>
            <person name="Alioto T."/>
            <person name="Alioto T."/>
            <person name="Gomez Garrido J."/>
        </authorList>
    </citation>
    <scope>NUCLEOTIDE SEQUENCE</scope>
</reference>
<dbReference type="Proteomes" id="UP001295444">
    <property type="component" value="Chromosome 08"/>
</dbReference>
<dbReference type="EMBL" id="OW240919">
    <property type="protein sequence ID" value="CAH2311296.1"/>
    <property type="molecule type" value="Genomic_DNA"/>
</dbReference>
<accession>A0AAD1WJV2</accession>
<evidence type="ECO:0000313" key="1">
    <source>
        <dbReference type="EMBL" id="CAH2311296.1"/>
    </source>
</evidence>